<dbReference type="PANTHER" id="PTHR47331">
    <property type="entry name" value="PHD-TYPE DOMAIN-CONTAINING PROTEIN"/>
    <property type="match status" value="1"/>
</dbReference>
<gene>
    <name evidence="2" type="ORF">PACLA_8A046685</name>
</gene>
<feature type="compositionally biased region" description="Polar residues" evidence="1">
    <location>
        <begin position="29"/>
        <end position="41"/>
    </location>
</feature>
<dbReference type="OrthoDB" id="8042916at2759"/>
<comment type="caution">
    <text evidence="2">The sequence shown here is derived from an EMBL/GenBank/DDBJ whole genome shotgun (WGS) entry which is preliminary data.</text>
</comment>
<reference evidence="2" key="1">
    <citation type="submission" date="2020-04" db="EMBL/GenBank/DDBJ databases">
        <authorList>
            <person name="Alioto T."/>
            <person name="Alioto T."/>
            <person name="Gomez Garrido J."/>
        </authorList>
    </citation>
    <scope>NUCLEOTIDE SEQUENCE</scope>
    <source>
        <strain evidence="2">A484AB</strain>
    </source>
</reference>
<organism evidence="2 3">
    <name type="scientific">Paramuricea clavata</name>
    <name type="common">Red gorgonian</name>
    <name type="synonym">Violescent sea-whip</name>
    <dbReference type="NCBI Taxonomy" id="317549"/>
    <lineage>
        <taxon>Eukaryota</taxon>
        <taxon>Metazoa</taxon>
        <taxon>Cnidaria</taxon>
        <taxon>Anthozoa</taxon>
        <taxon>Octocorallia</taxon>
        <taxon>Malacalcyonacea</taxon>
        <taxon>Plexauridae</taxon>
        <taxon>Paramuricea</taxon>
    </lineage>
</organism>
<evidence type="ECO:0000313" key="2">
    <source>
        <dbReference type="EMBL" id="CAB4034826.1"/>
    </source>
</evidence>
<feature type="region of interest" description="Disordered" evidence="1">
    <location>
        <begin position="29"/>
        <end position="81"/>
    </location>
</feature>
<sequence length="186" mass="21721">MIREHKEENITNLIEWLYREANLRSRGKQFNASDSTNQSSSPKPPKINAVNSSYNKQTENALRNNSEHTNNSRTKQTEEDSCPLNCKTHHYLSECPVYQNLSVDERWEVVKQNNRCRKCLMTHHTNTCKKPDGTTCKQCTKPHHYSLHNNRRNSDSTVNQQFSPLTSEINIEKLETQIAMFKRTIK</sequence>
<protein>
    <submittedName>
        <fullName evidence="2">Uncharacterized protein</fullName>
    </submittedName>
</protein>
<evidence type="ECO:0000313" key="3">
    <source>
        <dbReference type="Proteomes" id="UP001152795"/>
    </source>
</evidence>
<accession>A0A7D9JS85</accession>
<feature type="compositionally biased region" description="Polar residues" evidence="1">
    <location>
        <begin position="49"/>
        <end position="74"/>
    </location>
</feature>
<name>A0A7D9JS85_PARCT</name>
<dbReference type="PANTHER" id="PTHR47331:SF5">
    <property type="entry name" value="RIBONUCLEASE H"/>
    <property type="match status" value="1"/>
</dbReference>
<dbReference type="AlphaFoldDB" id="A0A7D9JS85"/>
<keyword evidence="3" id="KW-1185">Reference proteome</keyword>
<evidence type="ECO:0000256" key="1">
    <source>
        <dbReference type="SAM" id="MobiDB-lite"/>
    </source>
</evidence>
<dbReference type="Proteomes" id="UP001152795">
    <property type="component" value="Unassembled WGS sequence"/>
</dbReference>
<dbReference type="EMBL" id="CACRXK020020461">
    <property type="protein sequence ID" value="CAB4034826.1"/>
    <property type="molecule type" value="Genomic_DNA"/>
</dbReference>
<proteinExistence type="predicted"/>